<sequence>MDAPTTQDFDHPAVMSTPWFMLGALAIYLLLVTKLGPSYMHARAPYELKKLIIVHNIVQVISCIFVVYEILHITEYTIIYFWRCSVLEETPERMKRHFRLAYFLFWLKLSELMETMIFVLRKKQSQVTKLHVFHHITTVTLIYMLINHNRKNGCDALFPILLNSNVHIIMYMYYLTAAVADKSTVRALMPVKKSITVIQMTQFILIMVHATFVSMNCGVDKKVFIYFIFVIMLMLYGFYDFYRSSYQSSQRRKSEAAAAAAAAAQAKLR</sequence>
<dbReference type="PANTHER" id="PTHR11157:SF164">
    <property type="entry name" value="ELONGATION OF VERY LONG CHAIN FATTY ACIDS PROTEIN"/>
    <property type="match status" value="1"/>
</dbReference>
<dbReference type="Pfam" id="PF01151">
    <property type="entry name" value="ELO"/>
    <property type="match status" value="1"/>
</dbReference>
<dbReference type="FunCoup" id="B4LLC3">
    <property type="interactions" value="11"/>
</dbReference>
<dbReference type="InterPro" id="IPR002076">
    <property type="entry name" value="ELO_fam"/>
</dbReference>
<dbReference type="EMBL" id="CH940648">
    <property type="protein sequence ID" value="EDW61875.1"/>
    <property type="molecule type" value="Genomic_DNA"/>
</dbReference>
<accession>B4LLC3</accession>
<dbReference type="InParanoid" id="B4LLC3"/>
<feature type="transmembrane region" description="Helical" evidence="10">
    <location>
        <begin position="195"/>
        <end position="212"/>
    </location>
</feature>
<evidence type="ECO:0000256" key="6">
    <source>
        <dbReference type="ARBA" id="ARBA00022989"/>
    </source>
</evidence>
<proteinExistence type="inferred from homology"/>
<dbReference type="GO" id="GO:0019367">
    <property type="term" value="P:fatty acid elongation, saturated fatty acid"/>
    <property type="evidence" value="ECO:0007669"/>
    <property type="project" value="TreeGrafter"/>
</dbReference>
<evidence type="ECO:0000256" key="9">
    <source>
        <dbReference type="ARBA" id="ARBA00023160"/>
    </source>
</evidence>
<feature type="transmembrane region" description="Helical" evidence="10">
    <location>
        <begin position="100"/>
        <end position="120"/>
    </location>
</feature>
<dbReference type="GO" id="GO:0030148">
    <property type="term" value="P:sphingolipid biosynthetic process"/>
    <property type="evidence" value="ECO:0007669"/>
    <property type="project" value="TreeGrafter"/>
</dbReference>
<reference evidence="11 12" key="1">
    <citation type="journal article" date="2007" name="Nature">
        <title>Evolution of genes and genomes on the Drosophila phylogeny.</title>
        <authorList>
            <consortium name="Drosophila 12 Genomes Consortium"/>
            <person name="Clark A.G."/>
            <person name="Eisen M.B."/>
            <person name="Smith D.R."/>
            <person name="Bergman C.M."/>
            <person name="Oliver B."/>
            <person name="Markow T.A."/>
            <person name="Kaufman T.C."/>
            <person name="Kellis M."/>
            <person name="Gelbart W."/>
            <person name="Iyer V.N."/>
            <person name="Pollard D.A."/>
            <person name="Sackton T.B."/>
            <person name="Larracuente A.M."/>
            <person name="Singh N.D."/>
            <person name="Abad J.P."/>
            <person name="Abt D.N."/>
            <person name="Adryan B."/>
            <person name="Aguade M."/>
            <person name="Akashi H."/>
            <person name="Anderson W.W."/>
            <person name="Aquadro C.F."/>
            <person name="Ardell D.H."/>
            <person name="Arguello R."/>
            <person name="Artieri C.G."/>
            <person name="Barbash D.A."/>
            <person name="Barker D."/>
            <person name="Barsanti P."/>
            <person name="Batterham P."/>
            <person name="Batzoglou S."/>
            <person name="Begun D."/>
            <person name="Bhutkar A."/>
            <person name="Blanco E."/>
            <person name="Bosak S.A."/>
            <person name="Bradley R.K."/>
            <person name="Brand A.D."/>
            <person name="Brent M.R."/>
            <person name="Brooks A.N."/>
            <person name="Brown R.H."/>
            <person name="Butlin R.K."/>
            <person name="Caggese C."/>
            <person name="Calvi B.R."/>
            <person name="Bernardo de Carvalho A."/>
            <person name="Caspi A."/>
            <person name="Castrezana S."/>
            <person name="Celniker S.E."/>
            <person name="Chang J.L."/>
            <person name="Chapple C."/>
            <person name="Chatterji S."/>
            <person name="Chinwalla A."/>
            <person name="Civetta A."/>
            <person name="Clifton S.W."/>
            <person name="Comeron J.M."/>
            <person name="Costello J.C."/>
            <person name="Coyne J.A."/>
            <person name="Daub J."/>
            <person name="David R.G."/>
            <person name="Delcher A.L."/>
            <person name="Delehaunty K."/>
            <person name="Do C.B."/>
            <person name="Ebling H."/>
            <person name="Edwards K."/>
            <person name="Eickbush T."/>
            <person name="Evans J.D."/>
            <person name="Filipski A."/>
            <person name="Findeiss S."/>
            <person name="Freyhult E."/>
            <person name="Fulton L."/>
            <person name="Fulton R."/>
            <person name="Garcia A.C."/>
            <person name="Gardiner A."/>
            <person name="Garfield D.A."/>
            <person name="Garvin B.E."/>
            <person name="Gibson G."/>
            <person name="Gilbert D."/>
            <person name="Gnerre S."/>
            <person name="Godfrey J."/>
            <person name="Good R."/>
            <person name="Gotea V."/>
            <person name="Gravely B."/>
            <person name="Greenberg A.J."/>
            <person name="Griffiths-Jones S."/>
            <person name="Gross S."/>
            <person name="Guigo R."/>
            <person name="Gustafson E.A."/>
            <person name="Haerty W."/>
            <person name="Hahn M.W."/>
            <person name="Halligan D.L."/>
            <person name="Halpern A.L."/>
            <person name="Halter G.M."/>
            <person name="Han M.V."/>
            <person name="Heger A."/>
            <person name="Hillier L."/>
            <person name="Hinrichs A.S."/>
            <person name="Holmes I."/>
            <person name="Hoskins R.A."/>
            <person name="Hubisz M.J."/>
            <person name="Hultmark D."/>
            <person name="Huntley M.A."/>
            <person name="Jaffe D.B."/>
            <person name="Jagadeeshan S."/>
            <person name="Jeck W.R."/>
            <person name="Johnson J."/>
            <person name="Jones C.D."/>
            <person name="Jordan W.C."/>
            <person name="Karpen G.H."/>
            <person name="Kataoka E."/>
            <person name="Keightley P.D."/>
            <person name="Kheradpour P."/>
            <person name="Kirkness E.F."/>
            <person name="Koerich L.B."/>
            <person name="Kristiansen K."/>
            <person name="Kudrna D."/>
            <person name="Kulathinal R.J."/>
            <person name="Kumar S."/>
            <person name="Kwok R."/>
            <person name="Lander E."/>
            <person name="Langley C.H."/>
            <person name="Lapoint R."/>
            <person name="Lazzaro B.P."/>
            <person name="Lee S.J."/>
            <person name="Levesque L."/>
            <person name="Li R."/>
            <person name="Lin C.F."/>
            <person name="Lin M.F."/>
            <person name="Lindblad-Toh K."/>
            <person name="Llopart A."/>
            <person name="Long M."/>
            <person name="Low L."/>
            <person name="Lozovsky E."/>
            <person name="Lu J."/>
            <person name="Luo M."/>
            <person name="Machado C.A."/>
            <person name="Makalowski W."/>
            <person name="Marzo M."/>
            <person name="Matsuda M."/>
            <person name="Matzkin L."/>
            <person name="McAllister B."/>
            <person name="McBride C.S."/>
            <person name="McKernan B."/>
            <person name="McKernan K."/>
            <person name="Mendez-Lago M."/>
            <person name="Minx P."/>
            <person name="Mollenhauer M.U."/>
            <person name="Montooth K."/>
            <person name="Mount S.M."/>
            <person name="Mu X."/>
            <person name="Myers E."/>
            <person name="Negre B."/>
            <person name="Newfeld S."/>
            <person name="Nielsen R."/>
            <person name="Noor M.A."/>
            <person name="O'Grady P."/>
            <person name="Pachter L."/>
            <person name="Papaceit M."/>
            <person name="Parisi M.J."/>
            <person name="Parisi M."/>
            <person name="Parts L."/>
            <person name="Pedersen J.S."/>
            <person name="Pesole G."/>
            <person name="Phillippy A.M."/>
            <person name="Ponting C.P."/>
            <person name="Pop M."/>
            <person name="Porcelli D."/>
            <person name="Powell J.R."/>
            <person name="Prohaska S."/>
            <person name="Pruitt K."/>
            <person name="Puig M."/>
            <person name="Quesneville H."/>
            <person name="Ram K.R."/>
            <person name="Rand D."/>
            <person name="Rasmussen M.D."/>
            <person name="Reed L.K."/>
            <person name="Reenan R."/>
            <person name="Reily A."/>
            <person name="Remington K.A."/>
            <person name="Rieger T.T."/>
            <person name="Ritchie M.G."/>
            <person name="Robin C."/>
            <person name="Rogers Y.H."/>
            <person name="Rohde C."/>
            <person name="Rozas J."/>
            <person name="Rubenfield M.J."/>
            <person name="Ruiz A."/>
            <person name="Russo S."/>
            <person name="Salzberg S.L."/>
            <person name="Sanchez-Gracia A."/>
            <person name="Saranga D.J."/>
            <person name="Sato H."/>
            <person name="Schaeffer S.W."/>
            <person name="Schatz M.C."/>
            <person name="Schlenke T."/>
            <person name="Schwartz R."/>
            <person name="Segarra C."/>
            <person name="Singh R.S."/>
            <person name="Sirot L."/>
            <person name="Sirota M."/>
            <person name="Sisneros N.B."/>
            <person name="Smith C.D."/>
            <person name="Smith T.F."/>
            <person name="Spieth J."/>
            <person name="Stage D.E."/>
            <person name="Stark A."/>
            <person name="Stephan W."/>
            <person name="Strausberg R.L."/>
            <person name="Strempel S."/>
            <person name="Sturgill D."/>
            <person name="Sutton G."/>
            <person name="Sutton G.G."/>
            <person name="Tao W."/>
            <person name="Teichmann S."/>
            <person name="Tobari Y.N."/>
            <person name="Tomimura Y."/>
            <person name="Tsolas J.M."/>
            <person name="Valente V.L."/>
            <person name="Venter E."/>
            <person name="Venter J.C."/>
            <person name="Vicario S."/>
            <person name="Vieira F.G."/>
            <person name="Vilella A.J."/>
            <person name="Villasante A."/>
            <person name="Walenz B."/>
            <person name="Wang J."/>
            <person name="Wasserman M."/>
            <person name="Watts T."/>
            <person name="Wilson D."/>
            <person name="Wilson R.K."/>
            <person name="Wing R.A."/>
            <person name="Wolfner M.F."/>
            <person name="Wong A."/>
            <person name="Wong G.K."/>
            <person name="Wu C.I."/>
            <person name="Wu G."/>
            <person name="Yamamoto D."/>
            <person name="Yang H.P."/>
            <person name="Yang S.P."/>
            <person name="Yorke J.A."/>
            <person name="Yoshida K."/>
            <person name="Zdobnov E."/>
            <person name="Zhang P."/>
            <person name="Zhang Y."/>
            <person name="Zimin A.V."/>
            <person name="Baldwin J."/>
            <person name="Abdouelleil A."/>
            <person name="Abdulkadir J."/>
            <person name="Abebe A."/>
            <person name="Abera B."/>
            <person name="Abreu J."/>
            <person name="Acer S.C."/>
            <person name="Aftuck L."/>
            <person name="Alexander A."/>
            <person name="An P."/>
            <person name="Anderson E."/>
            <person name="Anderson S."/>
            <person name="Arachi H."/>
            <person name="Azer M."/>
            <person name="Bachantsang P."/>
            <person name="Barry A."/>
            <person name="Bayul T."/>
            <person name="Berlin A."/>
            <person name="Bessette D."/>
            <person name="Bloom T."/>
            <person name="Blye J."/>
            <person name="Boguslavskiy L."/>
            <person name="Bonnet C."/>
            <person name="Boukhgalter B."/>
            <person name="Bourzgui I."/>
            <person name="Brown A."/>
            <person name="Cahill P."/>
            <person name="Channer S."/>
            <person name="Cheshatsang Y."/>
            <person name="Chuda L."/>
            <person name="Citroen M."/>
            <person name="Collymore A."/>
            <person name="Cooke P."/>
            <person name="Costello M."/>
            <person name="D'Aco K."/>
            <person name="Daza R."/>
            <person name="De Haan G."/>
            <person name="DeGray S."/>
            <person name="DeMaso C."/>
            <person name="Dhargay N."/>
            <person name="Dooley K."/>
            <person name="Dooley E."/>
            <person name="Doricent M."/>
            <person name="Dorje P."/>
            <person name="Dorjee K."/>
            <person name="Dupes A."/>
            <person name="Elong R."/>
            <person name="Falk J."/>
            <person name="Farina A."/>
            <person name="Faro S."/>
            <person name="Ferguson D."/>
            <person name="Fisher S."/>
            <person name="Foley C.D."/>
            <person name="Franke A."/>
            <person name="Friedrich D."/>
            <person name="Gadbois L."/>
            <person name="Gearin G."/>
            <person name="Gearin C.R."/>
            <person name="Giannoukos G."/>
            <person name="Goode T."/>
            <person name="Graham J."/>
            <person name="Grandbois E."/>
            <person name="Grewal S."/>
            <person name="Gyaltsen K."/>
            <person name="Hafez N."/>
            <person name="Hagos B."/>
            <person name="Hall J."/>
            <person name="Henson C."/>
            <person name="Hollinger A."/>
            <person name="Honan T."/>
            <person name="Huard M.D."/>
            <person name="Hughes L."/>
            <person name="Hurhula B."/>
            <person name="Husby M.E."/>
            <person name="Kamat A."/>
            <person name="Kanga B."/>
            <person name="Kashin S."/>
            <person name="Khazanovich D."/>
            <person name="Kisner P."/>
            <person name="Lance K."/>
            <person name="Lara M."/>
            <person name="Lee W."/>
            <person name="Lennon N."/>
            <person name="Letendre F."/>
            <person name="LeVine R."/>
            <person name="Lipovsky A."/>
            <person name="Liu X."/>
            <person name="Liu J."/>
            <person name="Liu S."/>
            <person name="Lokyitsang T."/>
            <person name="Lokyitsang Y."/>
            <person name="Lubonja R."/>
            <person name="Lui A."/>
            <person name="MacDonald P."/>
            <person name="Magnisalis V."/>
            <person name="Maru K."/>
            <person name="Matthews C."/>
            <person name="McCusker W."/>
            <person name="McDonough S."/>
            <person name="Mehta T."/>
            <person name="Meldrim J."/>
            <person name="Meneus L."/>
            <person name="Mihai O."/>
            <person name="Mihalev A."/>
            <person name="Mihova T."/>
            <person name="Mittelman R."/>
            <person name="Mlenga V."/>
            <person name="Montmayeur A."/>
            <person name="Mulrain L."/>
            <person name="Navidi A."/>
            <person name="Naylor J."/>
            <person name="Negash T."/>
            <person name="Nguyen T."/>
            <person name="Nguyen N."/>
            <person name="Nicol R."/>
            <person name="Norbu C."/>
            <person name="Norbu N."/>
            <person name="Novod N."/>
            <person name="O'Neill B."/>
            <person name="Osman S."/>
            <person name="Markiewicz E."/>
            <person name="Oyono O.L."/>
            <person name="Patti C."/>
            <person name="Phunkhang P."/>
            <person name="Pierre F."/>
            <person name="Priest M."/>
            <person name="Raghuraman S."/>
            <person name="Rege F."/>
            <person name="Reyes R."/>
            <person name="Rise C."/>
            <person name="Rogov P."/>
            <person name="Ross K."/>
            <person name="Ryan E."/>
            <person name="Settipalli S."/>
            <person name="Shea T."/>
            <person name="Sherpa N."/>
            <person name="Shi L."/>
            <person name="Shih D."/>
            <person name="Sparrow T."/>
            <person name="Spaulding J."/>
            <person name="Stalker J."/>
            <person name="Stange-Thomann N."/>
            <person name="Stavropoulos S."/>
            <person name="Stone C."/>
            <person name="Strader C."/>
            <person name="Tesfaye S."/>
            <person name="Thomson T."/>
            <person name="Thoulutsang Y."/>
            <person name="Thoulutsang D."/>
            <person name="Topham K."/>
            <person name="Topping I."/>
            <person name="Tsamla T."/>
            <person name="Vassiliev H."/>
            <person name="Vo A."/>
            <person name="Wangchuk T."/>
            <person name="Wangdi T."/>
            <person name="Weiand M."/>
            <person name="Wilkinson J."/>
            <person name="Wilson A."/>
            <person name="Yadav S."/>
            <person name="Young G."/>
            <person name="Yu Q."/>
            <person name="Zembek L."/>
            <person name="Zhong D."/>
            <person name="Zimmer A."/>
            <person name="Zwirko Z."/>
            <person name="Jaffe D.B."/>
            <person name="Alvarez P."/>
            <person name="Brockman W."/>
            <person name="Butler J."/>
            <person name="Chin C."/>
            <person name="Gnerre S."/>
            <person name="Grabherr M."/>
            <person name="Kleber M."/>
            <person name="Mauceli E."/>
            <person name="MacCallum I."/>
        </authorList>
    </citation>
    <scope>NUCLEOTIDE SEQUENCE [LARGE SCALE GENOMIC DNA]</scope>
    <source>
        <strain evidence="12">Tucson 15010-1051.87</strain>
    </source>
</reference>
<dbReference type="OMA" id="YYFVAAV"/>
<feature type="transmembrane region" description="Helical" evidence="10">
    <location>
        <begin position="12"/>
        <end position="31"/>
    </location>
</feature>
<dbReference type="GO" id="GO:0042761">
    <property type="term" value="P:very long-chain fatty acid biosynthetic process"/>
    <property type="evidence" value="ECO:0007669"/>
    <property type="project" value="TreeGrafter"/>
</dbReference>
<keyword evidence="7 10" id="KW-0443">Lipid metabolism</keyword>
<dbReference type="PANTHER" id="PTHR11157">
    <property type="entry name" value="FATTY ACID ACYL TRANSFERASE-RELATED"/>
    <property type="match status" value="1"/>
</dbReference>
<keyword evidence="4 10" id="KW-0812">Transmembrane</keyword>
<dbReference type="STRING" id="7244.B4LLC3"/>
<dbReference type="OrthoDB" id="434092at2759"/>
<feature type="transmembrane region" description="Helical" evidence="10">
    <location>
        <begin position="132"/>
        <end position="150"/>
    </location>
</feature>
<evidence type="ECO:0000313" key="12">
    <source>
        <dbReference type="Proteomes" id="UP000008792"/>
    </source>
</evidence>
<dbReference type="GO" id="GO:0009922">
    <property type="term" value="F:fatty acid elongase activity"/>
    <property type="evidence" value="ECO:0007669"/>
    <property type="project" value="UniProtKB-EC"/>
</dbReference>
<keyword evidence="6 10" id="KW-1133">Transmembrane helix</keyword>
<evidence type="ECO:0000256" key="10">
    <source>
        <dbReference type="RuleBase" id="RU361115"/>
    </source>
</evidence>
<keyword evidence="12" id="KW-1185">Reference proteome</keyword>
<feature type="transmembrane region" description="Helical" evidence="10">
    <location>
        <begin position="224"/>
        <end position="242"/>
    </location>
</feature>
<dbReference type="KEGG" id="dvi:6624815"/>
<evidence type="ECO:0000256" key="7">
    <source>
        <dbReference type="ARBA" id="ARBA00023098"/>
    </source>
</evidence>
<dbReference type="PhylomeDB" id="B4LLC3"/>
<dbReference type="GO" id="GO:0034625">
    <property type="term" value="P:fatty acid elongation, monounsaturated fatty acid"/>
    <property type="evidence" value="ECO:0007669"/>
    <property type="project" value="TreeGrafter"/>
</dbReference>
<dbReference type="eggNOG" id="KOG3071">
    <property type="taxonomic scope" value="Eukaryota"/>
</dbReference>
<dbReference type="Proteomes" id="UP000008792">
    <property type="component" value="Unassembled WGS sequence"/>
</dbReference>
<keyword evidence="9 10" id="KW-0275">Fatty acid biosynthesis</keyword>
<dbReference type="AlphaFoldDB" id="B4LLC3"/>
<keyword evidence="3 10" id="KW-0808">Transferase</keyword>
<evidence type="ECO:0000256" key="2">
    <source>
        <dbReference type="ARBA" id="ARBA00022516"/>
    </source>
</evidence>
<protein>
    <recommendedName>
        <fullName evidence="10">Elongation of very long chain fatty acids protein</fullName>
        <ecNumber evidence="10">2.3.1.199</ecNumber>
    </recommendedName>
    <alternativeName>
        <fullName evidence="10">Very-long-chain 3-oxoacyl-CoA synthase</fullName>
    </alternativeName>
</protein>
<feature type="transmembrane region" description="Helical" evidence="10">
    <location>
        <begin position="51"/>
        <end position="71"/>
    </location>
</feature>
<evidence type="ECO:0000256" key="4">
    <source>
        <dbReference type="ARBA" id="ARBA00022692"/>
    </source>
</evidence>
<name>B4LLC3_DROVI</name>
<feature type="transmembrane region" description="Helical" evidence="10">
    <location>
        <begin position="156"/>
        <end position="174"/>
    </location>
</feature>
<organism evidence="11 12">
    <name type="scientific">Drosophila virilis</name>
    <name type="common">Fruit fly</name>
    <dbReference type="NCBI Taxonomy" id="7244"/>
    <lineage>
        <taxon>Eukaryota</taxon>
        <taxon>Metazoa</taxon>
        <taxon>Ecdysozoa</taxon>
        <taxon>Arthropoda</taxon>
        <taxon>Hexapoda</taxon>
        <taxon>Insecta</taxon>
        <taxon>Pterygota</taxon>
        <taxon>Neoptera</taxon>
        <taxon>Endopterygota</taxon>
        <taxon>Diptera</taxon>
        <taxon>Brachycera</taxon>
        <taxon>Muscomorpha</taxon>
        <taxon>Ephydroidea</taxon>
        <taxon>Drosophilidae</taxon>
        <taxon>Drosophila</taxon>
    </lineage>
</organism>
<evidence type="ECO:0000256" key="8">
    <source>
        <dbReference type="ARBA" id="ARBA00023136"/>
    </source>
</evidence>
<evidence type="ECO:0000256" key="3">
    <source>
        <dbReference type="ARBA" id="ARBA00022679"/>
    </source>
</evidence>
<keyword evidence="5 10" id="KW-0276">Fatty acid metabolism</keyword>
<dbReference type="GO" id="GO:0005789">
    <property type="term" value="C:endoplasmic reticulum membrane"/>
    <property type="evidence" value="ECO:0007669"/>
    <property type="project" value="TreeGrafter"/>
</dbReference>
<comment type="similarity">
    <text evidence="10">Belongs to the ELO family.</text>
</comment>
<evidence type="ECO:0000256" key="1">
    <source>
        <dbReference type="ARBA" id="ARBA00004141"/>
    </source>
</evidence>
<gene>
    <name evidence="11" type="primary">Dvir\GJ22296</name>
    <name evidence="11" type="ORF">Dvir_GJ22296</name>
</gene>
<dbReference type="GO" id="GO:0034626">
    <property type="term" value="P:fatty acid elongation, polyunsaturated fatty acid"/>
    <property type="evidence" value="ECO:0007669"/>
    <property type="project" value="TreeGrafter"/>
</dbReference>
<dbReference type="EC" id="2.3.1.199" evidence="10"/>
<evidence type="ECO:0000256" key="5">
    <source>
        <dbReference type="ARBA" id="ARBA00022832"/>
    </source>
</evidence>
<evidence type="ECO:0000313" key="11">
    <source>
        <dbReference type="EMBL" id="EDW61875.1"/>
    </source>
</evidence>
<keyword evidence="8 10" id="KW-0472">Membrane</keyword>
<keyword evidence="2 10" id="KW-0444">Lipid biosynthesis</keyword>
<comment type="catalytic activity">
    <reaction evidence="10">
        <text>a very-long-chain acyl-CoA + malonyl-CoA + H(+) = a very-long-chain 3-oxoacyl-CoA + CO2 + CoA</text>
        <dbReference type="Rhea" id="RHEA:32727"/>
        <dbReference type="ChEBI" id="CHEBI:15378"/>
        <dbReference type="ChEBI" id="CHEBI:16526"/>
        <dbReference type="ChEBI" id="CHEBI:57287"/>
        <dbReference type="ChEBI" id="CHEBI:57384"/>
        <dbReference type="ChEBI" id="CHEBI:90725"/>
        <dbReference type="ChEBI" id="CHEBI:90736"/>
        <dbReference type="EC" id="2.3.1.199"/>
    </reaction>
</comment>
<dbReference type="HOGENOM" id="CLU_048483_0_2_1"/>
<comment type="subcellular location">
    <subcellularLocation>
        <location evidence="1">Membrane</location>
        <topology evidence="1">Multi-pass membrane protein</topology>
    </subcellularLocation>
</comment>